<feature type="region of interest" description="Disordered" evidence="1">
    <location>
        <begin position="144"/>
        <end position="229"/>
    </location>
</feature>
<proteinExistence type="predicted"/>
<evidence type="ECO:0000313" key="2">
    <source>
        <dbReference type="EMBL" id="CAH2269879.1"/>
    </source>
</evidence>
<keyword evidence="3" id="KW-1185">Reference proteome</keyword>
<feature type="compositionally biased region" description="Gly residues" evidence="1">
    <location>
        <begin position="1"/>
        <end position="11"/>
    </location>
</feature>
<reference evidence="2" key="1">
    <citation type="submission" date="2022-03" db="EMBL/GenBank/DDBJ databases">
        <authorList>
            <person name="Lindestad O."/>
        </authorList>
    </citation>
    <scope>NUCLEOTIDE SEQUENCE</scope>
</reference>
<dbReference type="Proteomes" id="UP000838756">
    <property type="component" value="Unassembled WGS sequence"/>
</dbReference>
<evidence type="ECO:0000313" key="3">
    <source>
        <dbReference type="Proteomes" id="UP000838756"/>
    </source>
</evidence>
<feature type="region of interest" description="Disordered" evidence="1">
    <location>
        <begin position="1"/>
        <end position="30"/>
    </location>
</feature>
<dbReference type="EMBL" id="CAKXAJ010026549">
    <property type="protein sequence ID" value="CAH2269879.1"/>
    <property type="molecule type" value="Genomic_DNA"/>
</dbReference>
<gene>
    <name evidence="2" type="primary">jg24593</name>
    <name evidence="2" type="ORF">PAEG_LOCUS27867</name>
</gene>
<protein>
    <submittedName>
        <fullName evidence="2">Jg24593 protein</fullName>
    </submittedName>
</protein>
<evidence type="ECO:0000256" key="1">
    <source>
        <dbReference type="SAM" id="MobiDB-lite"/>
    </source>
</evidence>
<accession>A0A8S4SK00</accession>
<feature type="compositionally biased region" description="Basic and acidic residues" evidence="1">
    <location>
        <begin position="150"/>
        <end position="201"/>
    </location>
</feature>
<comment type="caution">
    <text evidence="2">The sequence shown here is derived from an EMBL/GenBank/DDBJ whole genome shotgun (WGS) entry which is preliminary data.</text>
</comment>
<dbReference type="AlphaFoldDB" id="A0A8S4SK00"/>
<name>A0A8S4SK00_9NEOP</name>
<feature type="region of interest" description="Disordered" evidence="1">
    <location>
        <begin position="100"/>
        <end position="126"/>
    </location>
</feature>
<feature type="compositionally biased region" description="Basic and acidic residues" evidence="1">
    <location>
        <begin position="101"/>
        <end position="113"/>
    </location>
</feature>
<organism evidence="2 3">
    <name type="scientific">Pararge aegeria aegeria</name>
    <dbReference type="NCBI Taxonomy" id="348720"/>
    <lineage>
        <taxon>Eukaryota</taxon>
        <taxon>Metazoa</taxon>
        <taxon>Ecdysozoa</taxon>
        <taxon>Arthropoda</taxon>
        <taxon>Hexapoda</taxon>
        <taxon>Insecta</taxon>
        <taxon>Pterygota</taxon>
        <taxon>Neoptera</taxon>
        <taxon>Endopterygota</taxon>
        <taxon>Lepidoptera</taxon>
        <taxon>Glossata</taxon>
        <taxon>Ditrysia</taxon>
        <taxon>Papilionoidea</taxon>
        <taxon>Nymphalidae</taxon>
        <taxon>Satyrinae</taxon>
        <taxon>Satyrini</taxon>
        <taxon>Parargina</taxon>
        <taxon>Pararge</taxon>
    </lineage>
</organism>
<dbReference type="OrthoDB" id="6608749at2759"/>
<sequence length="248" mass="27106">MKKARAGGGKTEIGNVGKNAKVGSSFPTGGRLLSVSAGKTSTAPSYKTAKTHKSSTTFGVVWIPRRKTNKYYKDTVYNSHKNDRSYDRAPSMFNYMSGDSSNHETLLKKKDDESALVAPEHSGGSALAATSTGVAIAVSEIPPDLVGTNQDEKQELIKRDTEDDKEAAGDTINKKREENTDNKTQTEKERDTEVKSEKEQLGDNVDSVFLRSPPPHKVRSSASTPQEEEDCGIKCLYYTLLCCDCVLM</sequence>